<comment type="caution">
    <text evidence="3">The sequence shown here is derived from an EMBL/GenBank/DDBJ whole genome shotgun (WGS) entry which is preliminary data.</text>
</comment>
<dbReference type="PANTHER" id="PTHR42470:SF1">
    <property type="entry name" value="VAST DOMAIN-CONTAINING PROTEIN"/>
    <property type="match status" value="1"/>
</dbReference>
<dbReference type="PANTHER" id="PTHR42470">
    <property type="entry name" value="VAST DOMAIN-CONTAINING PROTEIN"/>
    <property type="match status" value="1"/>
</dbReference>
<gene>
    <name evidence="3" type="ORF">EJ04DRAFT_576544</name>
</gene>
<evidence type="ECO:0000313" key="4">
    <source>
        <dbReference type="Proteomes" id="UP000799444"/>
    </source>
</evidence>
<feature type="compositionally biased region" description="Basic residues" evidence="1">
    <location>
        <begin position="333"/>
        <end position="343"/>
    </location>
</feature>
<dbReference type="EMBL" id="ML996142">
    <property type="protein sequence ID" value="KAF2734843.1"/>
    <property type="molecule type" value="Genomic_DNA"/>
</dbReference>
<accession>A0A9P4R119</accession>
<reference evidence="3" key="1">
    <citation type="journal article" date="2020" name="Stud. Mycol.">
        <title>101 Dothideomycetes genomes: a test case for predicting lifestyles and emergence of pathogens.</title>
        <authorList>
            <person name="Haridas S."/>
            <person name="Albert R."/>
            <person name="Binder M."/>
            <person name="Bloem J."/>
            <person name="Labutti K."/>
            <person name="Salamov A."/>
            <person name="Andreopoulos B."/>
            <person name="Baker S."/>
            <person name="Barry K."/>
            <person name="Bills G."/>
            <person name="Bluhm B."/>
            <person name="Cannon C."/>
            <person name="Castanera R."/>
            <person name="Culley D."/>
            <person name="Daum C."/>
            <person name="Ezra D."/>
            <person name="Gonzalez J."/>
            <person name="Henrissat B."/>
            <person name="Kuo A."/>
            <person name="Liang C."/>
            <person name="Lipzen A."/>
            <person name="Lutzoni F."/>
            <person name="Magnuson J."/>
            <person name="Mondo S."/>
            <person name="Nolan M."/>
            <person name="Ohm R."/>
            <person name="Pangilinan J."/>
            <person name="Park H.-J."/>
            <person name="Ramirez L."/>
            <person name="Alfaro M."/>
            <person name="Sun H."/>
            <person name="Tritt A."/>
            <person name="Yoshinaga Y."/>
            <person name="Zwiers L.-H."/>
            <person name="Turgeon B."/>
            <person name="Goodwin S."/>
            <person name="Spatafora J."/>
            <person name="Crous P."/>
            <person name="Grigoriev I."/>
        </authorList>
    </citation>
    <scope>NUCLEOTIDE SEQUENCE</scope>
    <source>
        <strain evidence="3">CBS 125425</strain>
    </source>
</reference>
<sequence>MTGSRTSSPSRSNLDNRNKLGAYRIMIDKGHVYPSELDRHIQDVIRRPRQSPASPNAEKVVAKRRIAAQQNERGGIKQIEPFLLFRGEAEADNRVAGVPLIYSKDEINLARTFLPPAPNANITKTWGELSQPNLTRRLVPLNEVVFSPEEDEVLDGYRLSPYFHFPLLTSQWKTPNSNQNHSHAHNQAGRDGAVIVNHLHEFYSVAYGSEREPSIMETCHFSLTCDLMNGSIFAHWRDQETHHMELVFEFSLRKEAEVQVARRILWNILEYATGERLRSIKAAIPSFAGNRGQFRTVAGSAAALTEASSLDSHAWANFPTPLTPASAASEPVKKRRKRTDSSG</sequence>
<keyword evidence="4" id="KW-1185">Reference proteome</keyword>
<evidence type="ECO:0000313" key="3">
    <source>
        <dbReference type="EMBL" id="KAF2734843.1"/>
    </source>
</evidence>
<evidence type="ECO:0000256" key="1">
    <source>
        <dbReference type="SAM" id="MobiDB-lite"/>
    </source>
</evidence>
<evidence type="ECO:0000259" key="2">
    <source>
        <dbReference type="Pfam" id="PF25545"/>
    </source>
</evidence>
<proteinExistence type="predicted"/>
<dbReference type="OrthoDB" id="5426775at2759"/>
<dbReference type="Pfam" id="PF25545">
    <property type="entry name" value="DUF7924"/>
    <property type="match status" value="1"/>
</dbReference>
<dbReference type="AlphaFoldDB" id="A0A9P4R119"/>
<name>A0A9P4R119_9PLEO</name>
<dbReference type="InterPro" id="IPR057684">
    <property type="entry name" value="DUF7924"/>
</dbReference>
<protein>
    <recommendedName>
        <fullName evidence="2">DUF7924 domain-containing protein</fullName>
    </recommendedName>
</protein>
<organism evidence="3 4">
    <name type="scientific">Polyplosphaeria fusca</name>
    <dbReference type="NCBI Taxonomy" id="682080"/>
    <lineage>
        <taxon>Eukaryota</taxon>
        <taxon>Fungi</taxon>
        <taxon>Dikarya</taxon>
        <taxon>Ascomycota</taxon>
        <taxon>Pezizomycotina</taxon>
        <taxon>Dothideomycetes</taxon>
        <taxon>Pleosporomycetidae</taxon>
        <taxon>Pleosporales</taxon>
        <taxon>Tetraplosphaeriaceae</taxon>
        <taxon>Polyplosphaeria</taxon>
    </lineage>
</organism>
<dbReference type="Proteomes" id="UP000799444">
    <property type="component" value="Unassembled WGS sequence"/>
</dbReference>
<feature type="region of interest" description="Disordered" evidence="1">
    <location>
        <begin position="321"/>
        <end position="343"/>
    </location>
</feature>
<feature type="domain" description="DUF7924" evidence="2">
    <location>
        <begin position="159"/>
        <end position="284"/>
    </location>
</feature>